<feature type="region of interest" description="Disordered" evidence="1">
    <location>
        <begin position="128"/>
        <end position="147"/>
    </location>
</feature>
<dbReference type="Proteomes" id="UP001396334">
    <property type="component" value="Unassembled WGS sequence"/>
</dbReference>
<dbReference type="SUPFAM" id="SSF53098">
    <property type="entry name" value="Ribonuclease H-like"/>
    <property type="match status" value="1"/>
</dbReference>
<protein>
    <recommendedName>
        <fullName evidence="2">RNase H type-1 domain-containing protein</fullName>
    </recommendedName>
</protein>
<evidence type="ECO:0000256" key="1">
    <source>
        <dbReference type="SAM" id="MobiDB-lite"/>
    </source>
</evidence>
<evidence type="ECO:0000313" key="4">
    <source>
        <dbReference type="Proteomes" id="UP001396334"/>
    </source>
</evidence>
<accession>A0ABR2TS60</accession>
<name>A0ABR2TS60_9ROSI</name>
<reference evidence="3 4" key="1">
    <citation type="journal article" date="2024" name="G3 (Bethesda)">
        <title>Genome assembly of Hibiscus sabdariffa L. provides insights into metabolisms of medicinal natural products.</title>
        <authorList>
            <person name="Kim T."/>
        </authorList>
    </citation>
    <scope>NUCLEOTIDE SEQUENCE [LARGE SCALE GENOMIC DNA]</scope>
    <source>
        <strain evidence="3">TK-2024</strain>
        <tissue evidence="3">Old leaves</tissue>
    </source>
</reference>
<dbReference type="PANTHER" id="PTHR47723">
    <property type="entry name" value="OS05G0353850 PROTEIN"/>
    <property type="match status" value="1"/>
</dbReference>
<keyword evidence="4" id="KW-1185">Reference proteome</keyword>
<dbReference type="PANTHER" id="PTHR47723:SF19">
    <property type="entry name" value="POLYNUCLEOTIDYL TRANSFERASE, RIBONUCLEASE H-LIKE SUPERFAMILY PROTEIN"/>
    <property type="match status" value="1"/>
</dbReference>
<dbReference type="InterPro" id="IPR036397">
    <property type="entry name" value="RNaseH_sf"/>
</dbReference>
<dbReference type="InterPro" id="IPR053151">
    <property type="entry name" value="RNase_H-like"/>
</dbReference>
<dbReference type="Pfam" id="PF13456">
    <property type="entry name" value="RVT_3"/>
    <property type="match status" value="1"/>
</dbReference>
<dbReference type="InterPro" id="IPR044730">
    <property type="entry name" value="RNase_H-like_dom_plant"/>
</dbReference>
<dbReference type="InterPro" id="IPR012337">
    <property type="entry name" value="RNaseH-like_sf"/>
</dbReference>
<dbReference type="CDD" id="cd06222">
    <property type="entry name" value="RNase_H_like"/>
    <property type="match status" value="1"/>
</dbReference>
<organism evidence="3 4">
    <name type="scientific">Hibiscus sabdariffa</name>
    <name type="common">roselle</name>
    <dbReference type="NCBI Taxonomy" id="183260"/>
    <lineage>
        <taxon>Eukaryota</taxon>
        <taxon>Viridiplantae</taxon>
        <taxon>Streptophyta</taxon>
        <taxon>Embryophyta</taxon>
        <taxon>Tracheophyta</taxon>
        <taxon>Spermatophyta</taxon>
        <taxon>Magnoliopsida</taxon>
        <taxon>eudicotyledons</taxon>
        <taxon>Gunneridae</taxon>
        <taxon>Pentapetalae</taxon>
        <taxon>rosids</taxon>
        <taxon>malvids</taxon>
        <taxon>Malvales</taxon>
        <taxon>Malvaceae</taxon>
        <taxon>Malvoideae</taxon>
        <taxon>Hibiscus</taxon>
    </lineage>
</organism>
<gene>
    <name evidence="3" type="ORF">V6N11_015296</name>
</gene>
<proteinExistence type="predicted"/>
<feature type="domain" description="RNase H type-1" evidence="2">
    <location>
        <begin position="11"/>
        <end position="107"/>
    </location>
</feature>
<comment type="caution">
    <text evidence="3">The sequence shown here is derived from an EMBL/GenBank/DDBJ whole genome shotgun (WGS) entry which is preliminary data.</text>
</comment>
<evidence type="ECO:0000313" key="3">
    <source>
        <dbReference type="EMBL" id="KAK9040119.1"/>
    </source>
</evidence>
<evidence type="ECO:0000259" key="2">
    <source>
        <dbReference type="Pfam" id="PF13456"/>
    </source>
</evidence>
<dbReference type="Gene3D" id="3.30.420.10">
    <property type="entry name" value="Ribonuclease H-like superfamily/Ribonuclease H"/>
    <property type="match status" value="1"/>
</dbReference>
<dbReference type="EMBL" id="JBBPBN010000004">
    <property type="protein sequence ID" value="KAK9040119.1"/>
    <property type="molecule type" value="Genomic_DNA"/>
</dbReference>
<dbReference type="InterPro" id="IPR002156">
    <property type="entry name" value="RNaseH_domain"/>
</dbReference>
<sequence length="147" mass="16252">MHLQWTPPAPGWVCLNSDASLSPTSGIGMVELWSMLVGLQVARSFGVDRLIVQSDSSHAIKLLIDPSQQGYRMPLVRAIESLCHGGCQVEFRWIPRELNMVADCLSKLPCSSQFSLIVTIDIPEPTRPLVARDRDGPPYSRHSRGVT</sequence>